<feature type="compositionally biased region" description="Basic and acidic residues" evidence="7">
    <location>
        <begin position="65"/>
        <end position="82"/>
    </location>
</feature>
<name>A0AAW0M169_QUESU</name>
<comment type="subcellular location">
    <subcellularLocation>
        <location evidence="1">Nucleus</location>
    </subcellularLocation>
</comment>
<dbReference type="PANTHER" id="PTHR13264">
    <property type="entry name" value="GCIP-INTERACTING PROTEIN P29"/>
    <property type="match status" value="1"/>
</dbReference>
<comment type="similarity">
    <text evidence="2">Belongs to the SYF2 family.</text>
</comment>
<reference evidence="8 9" key="1">
    <citation type="journal article" date="2018" name="Sci. Data">
        <title>The draft genome sequence of cork oak.</title>
        <authorList>
            <person name="Ramos A.M."/>
            <person name="Usie A."/>
            <person name="Barbosa P."/>
            <person name="Barros P.M."/>
            <person name="Capote T."/>
            <person name="Chaves I."/>
            <person name="Simoes F."/>
            <person name="Abreu I."/>
            <person name="Carrasquinho I."/>
            <person name="Faro C."/>
            <person name="Guimaraes J.B."/>
            <person name="Mendonca D."/>
            <person name="Nobrega F."/>
            <person name="Rodrigues L."/>
            <person name="Saibo N.J.M."/>
            <person name="Varela M.C."/>
            <person name="Egas C."/>
            <person name="Matos J."/>
            <person name="Miguel C.M."/>
            <person name="Oliveira M.M."/>
            <person name="Ricardo C.P."/>
            <person name="Goncalves S."/>
        </authorList>
    </citation>
    <scope>NUCLEOTIDE SEQUENCE [LARGE SCALE GENOMIC DNA]</scope>
    <source>
        <strain evidence="9">cv. HL8</strain>
    </source>
</reference>
<accession>A0AAW0M169</accession>
<dbReference type="GO" id="GO:0071013">
    <property type="term" value="C:catalytic step 2 spliceosome"/>
    <property type="evidence" value="ECO:0007669"/>
    <property type="project" value="TreeGrafter"/>
</dbReference>
<evidence type="ECO:0000313" key="9">
    <source>
        <dbReference type="Proteomes" id="UP000237347"/>
    </source>
</evidence>
<dbReference type="GO" id="GO:0008380">
    <property type="term" value="P:RNA splicing"/>
    <property type="evidence" value="ECO:0007669"/>
    <property type="project" value="UniProtKB-KW"/>
</dbReference>
<dbReference type="Proteomes" id="UP000237347">
    <property type="component" value="Unassembled WGS sequence"/>
</dbReference>
<dbReference type="GO" id="GO:0006397">
    <property type="term" value="P:mRNA processing"/>
    <property type="evidence" value="ECO:0007669"/>
    <property type="project" value="UniProtKB-KW"/>
</dbReference>
<dbReference type="GO" id="GO:0000974">
    <property type="term" value="C:Prp19 complex"/>
    <property type="evidence" value="ECO:0007669"/>
    <property type="project" value="TreeGrafter"/>
</dbReference>
<sequence length="105" mass="11867">MTNERGVHPDCRNASNPYHECSEYCFQIIAEAKARMEQRGPALVQAGGRISQSSSGAQEQDEDLHDDRQDSDDHADGDRECGECRCHKSHWEKEEIVGVEKYDGE</sequence>
<comment type="caution">
    <text evidence="8">The sequence shown here is derived from an EMBL/GenBank/DDBJ whole genome shotgun (WGS) entry which is preliminary data.</text>
</comment>
<keyword evidence="6" id="KW-0539">Nucleus</keyword>
<feature type="region of interest" description="Disordered" evidence="7">
    <location>
        <begin position="38"/>
        <end position="82"/>
    </location>
</feature>
<evidence type="ECO:0000256" key="1">
    <source>
        <dbReference type="ARBA" id="ARBA00004123"/>
    </source>
</evidence>
<keyword evidence="4" id="KW-0747">Spliceosome</keyword>
<keyword evidence="3" id="KW-0507">mRNA processing</keyword>
<evidence type="ECO:0000256" key="2">
    <source>
        <dbReference type="ARBA" id="ARBA00010028"/>
    </source>
</evidence>
<keyword evidence="5" id="KW-0508">mRNA splicing</keyword>
<dbReference type="PANTHER" id="PTHR13264:SF5">
    <property type="entry name" value="PRE-MRNA-SPLICING FACTOR SYF2"/>
    <property type="match status" value="1"/>
</dbReference>
<gene>
    <name evidence="8" type="ORF">CFP56_023177</name>
</gene>
<dbReference type="EMBL" id="PKMF04000036">
    <property type="protein sequence ID" value="KAK7856459.1"/>
    <property type="molecule type" value="Genomic_DNA"/>
</dbReference>
<evidence type="ECO:0000256" key="7">
    <source>
        <dbReference type="SAM" id="MobiDB-lite"/>
    </source>
</evidence>
<evidence type="ECO:0000256" key="3">
    <source>
        <dbReference type="ARBA" id="ARBA00022664"/>
    </source>
</evidence>
<evidence type="ECO:0000256" key="6">
    <source>
        <dbReference type="ARBA" id="ARBA00023242"/>
    </source>
</evidence>
<dbReference type="GO" id="GO:0071014">
    <property type="term" value="C:post-mRNA release spliceosomal complex"/>
    <property type="evidence" value="ECO:0007669"/>
    <property type="project" value="TreeGrafter"/>
</dbReference>
<protein>
    <submittedName>
        <fullName evidence="8">Uncharacterized protein</fullName>
    </submittedName>
</protein>
<proteinExistence type="inferred from homology"/>
<evidence type="ECO:0000313" key="8">
    <source>
        <dbReference type="EMBL" id="KAK7856459.1"/>
    </source>
</evidence>
<evidence type="ECO:0000256" key="4">
    <source>
        <dbReference type="ARBA" id="ARBA00022728"/>
    </source>
</evidence>
<evidence type="ECO:0000256" key="5">
    <source>
        <dbReference type="ARBA" id="ARBA00023187"/>
    </source>
</evidence>
<dbReference type="AlphaFoldDB" id="A0AAW0M169"/>
<keyword evidence="9" id="KW-1185">Reference proteome</keyword>
<dbReference type="InterPro" id="IPR013260">
    <property type="entry name" value="mRNA_splic_SYF2"/>
</dbReference>
<organism evidence="8 9">
    <name type="scientific">Quercus suber</name>
    <name type="common">Cork oak</name>
    <dbReference type="NCBI Taxonomy" id="58331"/>
    <lineage>
        <taxon>Eukaryota</taxon>
        <taxon>Viridiplantae</taxon>
        <taxon>Streptophyta</taxon>
        <taxon>Embryophyta</taxon>
        <taxon>Tracheophyta</taxon>
        <taxon>Spermatophyta</taxon>
        <taxon>Magnoliopsida</taxon>
        <taxon>eudicotyledons</taxon>
        <taxon>Gunneridae</taxon>
        <taxon>Pentapetalae</taxon>
        <taxon>rosids</taxon>
        <taxon>fabids</taxon>
        <taxon>Fagales</taxon>
        <taxon>Fagaceae</taxon>
        <taxon>Quercus</taxon>
    </lineage>
</organism>